<evidence type="ECO:0000256" key="9">
    <source>
        <dbReference type="ARBA" id="ARBA00023157"/>
    </source>
</evidence>
<dbReference type="PROSITE" id="PS00134">
    <property type="entry name" value="TRYPSIN_HIS"/>
    <property type="match status" value="1"/>
</dbReference>
<keyword evidence="8" id="KW-0865">Zymogen</keyword>
<proteinExistence type="inferred from homology"/>
<protein>
    <recommendedName>
        <fullName evidence="15">Peptidase S1 domain-containing protein</fullName>
    </recommendedName>
</protein>
<evidence type="ECO:0000256" key="5">
    <source>
        <dbReference type="ARBA" id="ARBA00022729"/>
    </source>
</evidence>
<dbReference type="InterPro" id="IPR043504">
    <property type="entry name" value="Peptidase_S1_PA_chymotrypsin"/>
</dbReference>
<dbReference type="InterPro" id="IPR001314">
    <property type="entry name" value="Peptidase_S1A"/>
</dbReference>
<evidence type="ECO:0000256" key="14">
    <source>
        <dbReference type="SAM" id="SignalP"/>
    </source>
</evidence>
<dbReference type="CDD" id="cd00190">
    <property type="entry name" value="Tryp_SPc"/>
    <property type="match status" value="1"/>
</dbReference>
<dbReference type="GO" id="GO:0005576">
    <property type="term" value="C:extracellular region"/>
    <property type="evidence" value="ECO:0007669"/>
    <property type="project" value="UniProtKB-SubCell"/>
</dbReference>
<organism evidence="16 17">
    <name type="scientific">Mythimna separata</name>
    <name type="common">Oriental armyworm</name>
    <name type="synonym">Pseudaletia separata</name>
    <dbReference type="NCBI Taxonomy" id="271217"/>
    <lineage>
        <taxon>Eukaryota</taxon>
        <taxon>Metazoa</taxon>
        <taxon>Ecdysozoa</taxon>
        <taxon>Arthropoda</taxon>
        <taxon>Hexapoda</taxon>
        <taxon>Insecta</taxon>
        <taxon>Pterygota</taxon>
        <taxon>Neoptera</taxon>
        <taxon>Endopterygota</taxon>
        <taxon>Lepidoptera</taxon>
        <taxon>Glossata</taxon>
        <taxon>Ditrysia</taxon>
        <taxon>Noctuoidea</taxon>
        <taxon>Noctuidae</taxon>
        <taxon>Noctuinae</taxon>
        <taxon>Hadenini</taxon>
        <taxon>Mythimna</taxon>
    </lineage>
</organism>
<dbReference type="GO" id="GO:0004252">
    <property type="term" value="F:serine-type endopeptidase activity"/>
    <property type="evidence" value="ECO:0007669"/>
    <property type="project" value="InterPro"/>
</dbReference>
<evidence type="ECO:0000256" key="2">
    <source>
        <dbReference type="ARBA" id="ARBA00007664"/>
    </source>
</evidence>
<dbReference type="InterPro" id="IPR033116">
    <property type="entry name" value="TRYPSIN_SER"/>
</dbReference>
<evidence type="ECO:0000256" key="7">
    <source>
        <dbReference type="ARBA" id="ARBA00022825"/>
    </source>
</evidence>
<sequence>MKLLIIACLALAVAVSAVDIRTPAPNNPVYGYHLKFGIPEARRIKKLEEAAAQDATLSGSRIVGGSLTNIASVPYQVGLVITVLVIFQSVCGASILTHNRLLTAAHCNGDGIMTANSFTAVLGSNTLFSGGTRIVTHDIVMHPQWNWATIHNDIAILRINSVSFTNVIQPIALPSGNELNNNFLGQNALASGFGLTVDGGSISPSQSLSSVTLPVISNQECFAVYGGAVVASTICTSGAGGKGTCSGDSGGPLVVTSNNRQILVGVVSFGAAAGCSVGLPAAYARVTSYVSWIQSLL</sequence>
<keyword evidence="6 13" id="KW-0378">Hydrolase</keyword>
<evidence type="ECO:0000313" key="17">
    <source>
        <dbReference type="Proteomes" id="UP001231518"/>
    </source>
</evidence>
<dbReference type="FunFam" id="2.40.10.10:FF:000068">
    <property type="entry name" value="transmembrane protease serine 2"/>
    <property type="match status" value="1"/>
</dbReference>
<keyword evidence="4 13" id="KW-0645">Protease</keyword>
<evidence type="ECO:0000256" key="10">
    <source>
        <dbReference type="ARBA" id="ARBA00023240"/>
    </source>
</evidence>
<dbReference type="FunFam" id="2.40.10.10:FF:000025">
    <property type="entry name" value="serine proteases 1/2"/>
    <property type="match status" value="1"/>
</dbReference>
<accession>A0AAD8DTM9</accession>
<dbReference type="EMBL" id="JARGEI010000014">
    <property type="protein sequence ID" value="KAJ8720269.1"/>
    <property type="molecule type" value="Genomic_DNA"/>
</dbReference>
<dbReference type="InterPro" id="IPR018114">
    <property type="entry name" value="TRYPSIN_HIS"/>
</dbReference>
<dbReference type="AlphaFoldDB" id="A0AAD8DTM9"/>
<dbReference type="SMART" id="SM00020">
    <property type="entry name" value="Tryp_SPc"/>
    <property type="match status" value="1"/>
</dbReference>
<dbReference type="PROSITE" id="PS50240">
    <property type="entry name" value="TRYPSIN_DOM"/>
    <property type="match status" value="1"/>
</dbReference>
<evidence type="ECO:0000256" key="11">
    <source>
        <dbReference type="ARBA" id="ARBA00055534"/>
    </source>
</evidence>
<keyword evidence="7 13" id="KW-0720">Serine protease</keyword>
<dbReference type="Proteomes" id="UP001231518">
    <property type="component" value="Chromosome 3"/>
</dbReference>
<comment type="subcellular location">
    <subcellularLocation>
        <location evidence="1">Secreted</location>
        <location evidence="1">Extracellular space</location>
    </subcellularLocation>
</comment>
<feature type="chain" id="PRO_5042265871" description="Peptidase S1 domain-containing protein" evidence="14">
    <location>
        <begin position="18"/>
        <end position="297"/>
    </location>
</feature>
<evidence type="ECO:0000256" key="3">
    <source>
        <dbReference type="ARBA" id="ARBA00022656"/>
    </source>
</evidence>
<dbReference type="PRINTS" id="PR00722">
    <property type="entry name" value="CHYMOTRYPSIN"/>
</dbReference>
<evidence type="ECO:0000256" key="12">
    <source>
        <dbReference type="ARBA" id="ARBA00084094"/>
    </source>
</evidence>
<keyword evidence="17" id="KW-1185">Reference proteome</keyword>
<keyword evidence="12" id="KW-1205">Fibrinolytic toxin</keyword>
<evidence type="ECO:0000256" key="1">
    <source>
        <dbReference type="ARBA" id="ARBA00004239"/>
    </source>
</evidence>
<comment type="similarity">
    <text evidence="2">Belongs to the peptidase S1 family.</text>
</comment>
<evidence type="ECO:0000256" key="4">
    <source>
        <dbReference type="ARBA" id="ARBA00022670"/>
    </source>
</evidence>
<evidence type="ECO:0000259" key="15">
    <source>
        <dbReference type="PROSITE" id="PS50240"/>
    </source>
</evidence>
<dbReference type="Gene3D" id="2.40.10.10">
    <property type="entry name" value="Trypsin-like serine proteases"/>
    <property type="match status" value="2"/>
</dbReference>
<dbReference type="InterPro" id="IPR009003">
    <property type="entry name" value="Peptidase_S1_PA"/>
</dbReference>
<name>A0AAD8DTM9_MYTSE</name>
<keyword evidence="9" id="KW-1015">Disulfide bond</keyword>
<feature type="signal peptide" evidence="14">
    <location>
        <begin position="1"/>
        <end position="17"/>
    </location>
</feature>
<dbReference type="PANTHER" id="PTHR24276:SF98">
    <property type="entry name" value="FI18310P1-RELATED"/>
    <property type="match status" value="1"/>
</dbReference>
<evidence type="ECO:0000256" key="6">
    <source>
        <dbReference type="ARBA" id="ARBA00022801"/>
    </source>
</evidence>
<dbReference type="PANTHER" id="PTHR24276">
    <property type="entry name" value="POLYSERASE-RELATED"/>
    <property type="match status" value="1"/>
</dbReference>
<evidence type="ECO:0000256" key="8">
    <source>
        <dbReference type="ARBA" id="ARBA00023145"/>
    </source>
</evidence>
<feature type="domain" description="Peptidase S1" evidence="15">
    <location>
        <begin position="62"/>
        <end position="297"/>
    </location>
</feature>
<evidence type="ECO:0000313" key="16">
    <source>
        <dbReference type="EMBL" id="KAJ8720269.1"/>
    </source>
</evidence>
<comment type="function">
    <text evidence="11">Fibrinolytic activity; shows preferential cleavage of Arg-Gly bonds in all three fibrinogen chains. Contact with the caterpillars causes severe bleeding, due the anticoagulant effect of the protein.</text>
</comment>
<keyword evidence="3" id="KW-0800">Toxin</keyword>
<dbReference type="PROSITE" id="PS00135">
    <property type="entry name" value="TRYPSIN_SER"/>
    <property type="match status" value="1"/>
</dbReference>
<reference evidence="16" key="1">
    <citation type="submission" date="2023-03" db="EMBL/GenBank/DDBJ databases">
        <title>Chromosome-level genomes of two armyworms, Mythimna separata and Mythimna loreyi, provide insights into the biosynthesis and reception of sex pheromones.</title>
        <authorList>
            <person name="Zhao H."/>
        </authorList>
    </citation>
    <scope>NUCLEOTIDE SEQUENCE</scope>
    <source>
        <strain evidence="16">BeijingLab</strain>
        <tissue evidence="16">Pupa</tissue>
    </source>
</reference>
<dbReference type="SUPFAM" id="SSF50494">
    <property type="entry name" value="Trypsin-like serine proteases"/>
    <property type="match status" value="1"/>
</dbReference>
<comment type="caution">
    <text evidence="16">The sequence shown here is derived from an EMBL/GenBank/DDBJ whole genome shotgun (WGS) entry which is preliminary data.</text>
</comment>
<evidence type="ECO:0000256" key="13">
    <source>
        <dbReference type="RuleBase" id="RU363034"/>
    </source>
</evidence>
<gene>
    <name evidence="16" type="ORF">PYW07_012312</name>
</gene>
<keyword evidence="5 14" id="KW-0732">Signal</keyword>
<dbReference type="Pfam" id="PF00089">
    <property type="entry name" value="Trypsin"/>
    <property type="match status" value="1"/>
</dbReference>
<dbReference type="InterPro" id="IPR001254">
    <property type="entry name" value="Trypsin_dom"/>
</dbReference>
<dbReference type="InterPro" id="IPR050430">
    <property type="entry name" value="Peptidase_S1"/>
</dbReference>
<dbReference type="GO" id="GO:0090729">
    <property type="term" value="F:toxin activity"/>
    <property type="evidence" value="ECO:0007669"/>
    <property type="project" value="UniProtKB-KW"/>
</dbReference>
<keyword evidence="10" id="KW-1199">Hemostasis impairing toxin</keyword>
<dbReference type="GO" id="GO:0006508">
    <property type="term" value="P:proteolysis"/>
    <property type="evidence" value="ECO:0007669"/>
    <property type="project" value="UniProtKB-KW"/>
</dbReference>